<dbReference type="PANTHER" id="PTHR45586">
    <property type="entry name" value="TPR REPEAT-CONTAINING PROTEIN PA4667"/>
    <property type="match status" value="1"/>
</dbReference>
<gene>
    <name evidence="3" type="ORF">LDC_1901</name>
</gene>
<dbReference type="Pfam" id="PF13181">
    <property type="entry name" value="TPR_8"/>
    <property type="match status" value="1"/>
</dbReference>
<sequence length="228" mass="25906">MAQNNLLQHLKFRKDKLALIEAEKILSQNSDDLTALWGKAEVFRRSYKFDEAKKILDFILSKQPDHAPALICLSYIKYHFNKFEEASKLLNPLRDKPGLERENRAIVYMLLGSINAKKAHLGGVLSKVIYGTQIRRYFEKAKAIAPDLSEVHLGAGTFYLLAPKIIGGSIERAIEELQCAIKLTPEFATPSARLAQAYKKKGDLANFKFYLQQAKKLDPENEVVREIE</sequence>
<evidence type="ECO:0000256" key="1">
    <source>
        <dbReference type="ARBA" id="ARBA00022737"/>
    </source>
</evidence>
<evidence type="ECO:0000313" key="3">
    <source>
        <dbReference type="EMBL" id="EFK96083.1"/>
    </source>
</evidence>
<organism evidence="3">
    <name type="scientific">sediment metagenome</name>
    <dbReference type="NCBI Taxonomy" id="749907"/>
    <lineage>
        <taxon>unclassified sequences</taxon>
        <taxon>metagenomes</taxon>
        <taxon>ecological metagenomes</taxon>
    </lineage>
</organism>
<dbReference type="EMBL" id="ADZX01000577">
    <property type="protein sequence ID" value="EFK96083.1"/>
    <property type="molecule type" value="Genomic_DNA"/>
</dbReference>
<protein>
    <submittedName>
        <fullName evidence="3">Tetratricopeptide TPR_4</fullName>
    </submittedName>
</protein>
<name>D9PK36_9ZZZZ</name>
<dbReference type="PANTHER" id="PTHR45586:SF1">
    <property type="entry name" value="LIPOPOLYSACCHARIDE ASSEMBLY PROTEIN B"/>
    <property type="match status" value="1"/>
</dbReference>
<dbReference type="Gene3D" id="1.25.40.10">
    <property type="entry name" value="Tetratricopeptide repeat domain"/>
    <property type="match status" value="1"/>
</dbReference>
<dbReference type="InterPro" id="IPR051012">
    <property type="entry name" value="CellSynth/LPSAsmb/PSIAsmb"/>
</dbReference>
<dbReference type="AlphaFoldDB" id="D9PK36"/>
<dbReference type="SUPFAM" id="SSF48452">
    <property type="entry name" value="TPR-like"/>
    <property type="match status" value="2"/>
</dbReference>
<reference evidence="3" key="2">
    <citation type="journal article" date="2011" name="Microb. Ecol.">
        <title>Taxonomic and Functional Metagenomic Profiling of the Microbial Community in the Anoxic Sediment of a Sub-saline Shallow Lake (Laguna de Carrizo, Central Spain).</title>
        <authorList>
            <person name="Ferrer M."/>
            <person name="Guazzaroni M.E."/>
            <person name="Richter M."/>
            <person name="Garcia-Salamanca A."/>
            <person name="Yarza P."/>
            <person name="Suarez-Suarez A."/>
            <person name="Solano J."/>
            <person name="Alcaide M."/>
            <person name="van Dillewijn P."/>
            <person name="Molina-Henares M.A."/>
            <person name="Lopez-Cortes N."/>
            <person name="Al-Ramahi Y."/>
            <person name="Guerrero C."/>
            <person name="Acosta A."/>
            <person name="de Eugenio L.I."/>
            <person name="Martinez V."/>
            <person name="Marques S."/>
            <person name="Rojo F."/>
            <person name="Santero E."/>
            <person name="Genilloud O."/>
            <person name="Perez-Perez J."/>
            <person name="Rossello-Mora R."/>
            <person name="Ramos J.L."/>
        </authorList>
    </citation>
    <scope>NUCLEOTIDE SEQUENCE</scope>
</reference>
<dbReference type="InterPro" id="IPR019734">
    <property type="entry name" value="TPR_rpt"/>
</dbReference>
<keyword evidence="1" id="KW-0677">Repeat</keyword>
<proteinExistence type="predicted"/>
<keyword evidence="2" id="KW-0802">TPR repeat</keyword>
<accession>D9PK36</accession>
<comment type="caution">
    <text evidence="3">The sequence shown here is derived from an EMBL/GenBank/DDBJ whole genome shotgun (WGS) entry which is preliminary data.</text>
</comment>
<evidence type="ECO:0000256" key="2">
    <source>
        <dbReference type="ARBA" id="ARBA00022803"/>
    </source>
</evidence>
<reference evidence="3" key="1">
    <citation type="submission" date="2010-07" db="EMBL/GenBank/DDBJ databases">
        <authorList>
            <consortium name="CONSOLIDER consortium CSD2007-00005"/>
            <person name="Guazzaroni M.-E."/>
            <person name="Richter M."/>
            <person name="Garcia-Salamanca A."/>
            <person name="Yarza P."/>
            <person name="Ferrer M."/>
        </authorList>
    </citation>
    <scope>NUCLEOTIDE SEQUENCE</scope>
</reference>
<dbReference type="InterPro" id="IPR011990">
    <property type="entry name" value="TPR-like_helical_dom_sf"/>
</dbReference>